<feature type="compositionally biased region" description="Polar residues" evidence="6">
    <location>
        <begin position="36"/>
        <end position="45"/>
    </location>
</feature>
<keyword evidence="3 7" id="KW-0812">Transmembrane</keyword>
<feature type="transmembrane region" description="Helical" evidence="7">
    <location>
        <begin position="73"/>
        <end position="92"/>
    </location>
</feature>
<comment type="similarity">
    <text evidence="2">Belongs to the PER33/POM33 family.</text>
</comment>
<reference evidence="8" key="1">
    <citation type="submission" date="2021-06" db="EMBL/GenBank/DDBJ databases">
        <authorList>
            <person name="Hodson N. C."/>
            <person name="Mongue J. A."/>
            <person name="Jaron S. K."/>
        </authorList>
    </citation>
    <scope>NUCLEOTIDE SEQUENCE</scope>
</reference>
<dbReference type="InterPro" id="IPR051645">
    <property type="entry name" value="PER33/POM33_regulator"/>
</dbReference>
<protein>
    <submittedName>
        <fullName evidence="8">Uncharacterized protein</fullName>
    </submittedName>
</protein>
<evidence type="ECO:0000256" key="5">
    <source>
        <dbReference type="ARBA" id="ARBA00023136"/>
    </source>
</evidence>
<keyword evidence="4 7" id="KW-1133">Transmembrane helix</keyword>
<dbReference type="PANTHER" id="PTHR12703:SF4">
    <property type="entry name" value="TRANSMEMBRANE PROTEIN 33"/>
    <property type="match status" value="1"/>
</dbReference>
<dbReference type="GO" id="GO:0061024">
    <property type="term" value="P:membrane organization"/>
    <property type="evidence" value="ECO:0007669"/>
    <property type="project" value="TreeGrafter"/>
</dbReference>
<evidence type="ECO:0000313" key="9">
    <source>
        <dbReference type="Proteomes" id="UP000708208"/>
    </source>
</evidence>
<dbReference type="EMBL" id="CAJVCH010539186">
    <property type="protein sequence ID" value="CAG7826257.1"/>
    <property type="molecule type" value="Genomic_DNA"/>
</dbReference>
<comment type="subcellular location">
    <subcellularLocation>
        <location evidence="1">Membrane</location>
        <topology evidence="1">Multi-pass membrane protein</topology>
    </subcellularLocation>
</comment>
<dbReference type="Pfam" id="PF03661">
    <property type="entry name" value="TMEM33_Pom33"/>
    <property type="match status" value="1"/>
</dbReference>
<feature type="region of interest" description="Disordered" evidence="6">
    <location>
        <begin position="27"/>
        <end position="52"/>
    </location>
</feature>
<feature type="transmembrane region" description="Helical" evidence="7">
    <location>
        <begin position="183"/>
        <end position="202"/>
    </location>
</feature>
<comment type="caution">
    <text evidence="8">The sequence shown here is derived from an EMBL/GenBank/DDBJ whole genome shotgun (WGS) entry which is preliminary data.</text>
</comment>
<evidence type="ECO:0000256" key="7">
    <source>
        <dbReference type="SAM" id="Phobius"/>
    </source>
</evidence>
<accession>A0A8J2PEJ7</accession>
<gene>
    <name evidence="8" type="ORF">AFUS01_LOCUS36321</name>
</gene>
<name>A0A8J2PEJ7_9HEXA</name>
<evidence type="ECO:0000256" key="2">
    <source>
        <dbReference type="ARBA" id="ARBA00007322"/>
    </source>
</evidence>
<dbReference type="GO" id="GO:0071786">
    <property type="term" value="P:endoplasmic reticulum tubular network organization"/>
    <property type="evidence" value="ECO:0007669"/>
    <property type="project" value="TreeGrafter"/>
</dbReference>
<evidence type="ECO:0000256" key="6">
    <source>
        <dbReference type="SAM" id="MobiDB-lite"/>
    </source>
</evidence>
<dbReference type="InterPro" id="IPR005344">
    <property type="entry name" value="TMEM33/Pom33"/>
</dbReference>
<evidence type="ECO:0000256" key="1">
    <source>
        <dbReference type="ARBA" id="ARBA00004141"/>
    </source>
</evidence>
<evidence type="ECO:0000256" key="4">
    <source>
        <dbReference type="ARBA" id="ARBA00022989"/>
    </source>
</evidence>
<keyword evidence="5 7" id="KW-0472">Membrane</keyword>
<evidence type="ECO:0000256" key="3">
    <source>
        <dbReference type="ARBA" id="ARBA00022692"/>
    </source>
</evidence>
<dbReference type="GO" id="GO:0005783">
    <property type="term" value="C:endoplasmic reticulum"/>
    <property type="evidence" value="ECO:0007669"/>
    <property type="project" value="TreeGrafter"/>
</dbReference>
<dbReference type="PANTHER" id="PTHR12703">
    <property type="entry name" value="TRANSMEMBRANE PROTEIN 33"/>
    <property type="match status" value="1"/>
</dbReference>
<organism evidence="8 9">
    <name type="scientific">Allacma fusca</name>
    <dbReference type="NCBI Taxonomy" id="39272"/>
    <lineage>
        <taxon>Eukaryota</taxon>
        <taxon>Metazoa</taxon>
        <taxon>Ecdysozoa</taxon>
        <taxon>Arthropoda</taxon>
        <taxon>Hexapoda</taxon>
        <taxon>Collembola</taxon>
        <taxon>Symphypleona</taxon>
        <taxon>Sminthuridae</taxon>
        <taxon>Allacma</taxon>
    </lineage>
</organism>
<evidence type="ECO:0000313" key="8">
    <source>
        <dbReference type="EMBL" id="CAG7826257.1"/>
    </source>
</evidence>
<sequence length="294" mass="32980">MFRRPSREKEYRRGCFLQVIKVDQPAKMSDGDAGKGTSTSNDSTPSAPPPNSALQWQAAVEVISARKVDAALWVTRFLTIIFSLLYLLPIFGPGITFYHRAFLANAATSALRLHQRLPRVSLTREFMAQLISEDSCHYLFYSLIFIYCAPITLAILPVLLFAVLHFASFSLTLLDALGRNSAWIGRLFISLIEFQTVTILRMAAGAEIFTMVFVIAYTIMGRASLLTPFIYYRFLTLRYASRRNHYSRTMFYELKITAERIAASPKCPGILVATIHRAISFISQLAPAVTSAAQ</sequence>
<dbReference type="Proteomes" id="UP000708208">
    <property type="component" value="Unassembled WGS sequence"/>
</dbReference>
<dbReference type="AlphaFoldDB" id="A0A8J2PEJ7"/>
<dbReference type="OrthoDB" id="5581259at2759"/>
<feature type="transmembrane region" description="Helical" evidence="7">
    <location>
        <begin position="138"/>
        <end position="171"/>
    </location>
</feature>
<feature type="transmembrane region" description="Helical" evidence="7">
    <location>
        <begin position="208"/>
        <end position="232"/>
    </location>
</feature>
<proteinExistence type="inferred from homology"/>
<keyword evidence="9" id="KW-1185">Reference proteome</keyword>
<dbReference type="GO" id="GO:0016020">
    <property type="term" value="C:membrane"/>
    <property type="evidence" value="ECO:0007669"/>
    <property type="project" value="UniProtKB-SubCell"/>
</dbReference>